<dbReference type="eggNOG" id="COG1960">
    <property type="taxonomic scope" value="Bacteria"/>
</dbReference>
<dbReference type="OrthoDB" id="8677713at2"/>
<dbReference type="Pfam" id="PF02771">
    <property type="entry name" value="Acyl-CoA_dh_N"/>
    <property type="match status" value="1"/>
</dbReference>
<dbReference type="AlphaFoldDB" id="D3F6K7"/>
<dbReference type="InterPro" id="IPR037069">
    <property type="entry name" value="AcylCoA_DH/ox_N_sf"/>
</dbReference>
<gene>
    <name evidence="8" type="ordered locus">Cwoe_2350</name>
</gene>
<evidence type="ECO:0000259" key="7">
    <source>
        <dbReference type="Pfam" id="PF02771"/>
    </source>
</evidence>
<dbReference type="Pfam" id="PF00441">
    <property type="entry name" value="Acyl-CoA_dh_1"/>
    <property type="match status" value="1"/>
</dbReference>
<proteinExistence type="inferred from homology"/>
<reference evidence="9" key="2">
    <citation type="submission" date="2010-01" db="EMBL/GenBank/DDBJ databases">
        <title>The complete genome of Conexibacter woesei DSM 14684.</title>
        <authorList>
            <consortium name="US DOE Joint Genome Institute (JGI-PGF)"/>
            <person name="Lucas S."/>
            <person name="Copeland A."/>
            <person name="Lapidus A."/>
            <person name="Glavina del Rio T."/>
            <person name="Dalin E."/>
            <person name="Tice H."/>
            <person name="Bruce D."/>
            <person name="Goodwin L."/>
            <person name="Pitluck S."/>
            <person name="Kyrpides N."/>
            <person name="Mavromatis K."/>
            <person name="Ivanova N."/>
            <person name="Mikhailova N."/>
            <person name="Chertkov O."/>
            <person name="Brettin T."/>
            <person name="Detter J.C."/>
            <person name="Han C."/>
            <person name="Larimer F."/>
            <person name="Land M."/>
            <person name="Hauser L."/>
            <person name="Markowitz V."/>
            <person name="Cheng J.-F."/>
            <person name="Hugenholtz P."/>
            <person name="Woyke T."/>
            <person name="Wu D."/>
            <person name="Pukall R."/>
            <person name="Steenblock K."/>
            <person name="Schneider S."/>
            <person name="Klenk H.-P."/>
            <person name="Eisen J.A."/>
        </authorList>
    </citation>
    <scope>NUCLEOTIDE SEQUENCE [LARGE SCALE GENOMIC DNA]</scope>
    <source>
        <strain evidence="9">DSM 14684 / CIP 108061 / JCM 11494 / NBRC 100937 / ID131577</strain>
    </source>
</reference>
<dbReference type="STRING" id="469383.Cwoe_2350"/>
<evidence type="ECO:0000256" key="1">
    <source>
        <dbReference type="ARBA" id="ARBA00001974"/>
    </source>
</evidence>
<organism evidence="8 9">
    <name type="scientific">Conexibacter woesei (strain DSM 14684 / CCUG 47730 / CIP 108061 / JCM 11494 / NBRC 100937 / ID131577)</name>
    <dbReference type="NCBI Taxonomy" id="469383"/>
    <lineage>
        <taxon>Bacteria</taxon>
        <taxon>Bacillati</taxon>
        <taxon>Actinomycetota</taxon>
        <taxon>Thermoleophilia</taxon>
        <taxon>Solirubrobacterales</taxon>
        <taxon>Conexibacteraceae</taxon>
        <taxon>Conexibacter</taxon>
    </lineage>
</organism>
<dbReference type="Gene3D" id="1.20.140.10">
    <property type="entry name" value="Butyryl-CoA Dehydrogenase, subunit A, domain 3"/>
    <property type="match status" value="1"/>
</dbReference>
<dbReference type="GO" id="GO:0003995">
    <property type="term" value="F:acyl-CoA dehydrogenase activity"/>
    <property type="evidence" value="ECO:0007669"/>
    <property type="project" value="TreeGrafter"/>
</dbReference>
<comment type="similarity">
    <text evidence="2">Belongs to the acyl-CoA dehydrogenase family.</text>
</comment>
<feature type="domain" description="Acyl-CoA dehydrogenase/oxidase C-terminal" evidence="6">
    <location>
        <begin position="211"/>
        <end position="350"/>
    </location>
</feature>
<evidence type="ECO:0000256" key="3">
    <source>
        <dbReference type="ARBA" id="ARBA00022630"/>
    </source>
</evidence>
<dbReference type="PANTHER" id="PTHR43884">
    <property type="entry name" value="ACYL-COA DEHYDROGENASE"/>
    <property type="match status" value="1"/>
</dbReference>
<sequence length="359" mass="36545">MRFALTSDQAALRAAVRDLLRAECPPAAVRAGWPGTPDADGGRVRGIWAELAEMGVPGAAVPEAAGGLGLDACDLVGMLEECGRAALPLPVVETVFVAGPLLAAAGGHEPLLERLTAGDLLAGAALDGGSLVPYASVADVLLLGDAREARSIAGRGDQQSTAADGELRLVEAPAFEPVASVDGARAPGRVADAATAGVALDADPADVAAAWNRGALGTAAQLVGLARTLLAMATEYAQERRQFGVAIGTFQAVKHQLANALLAVEFAAPAVLRAAWSLDTGAPSADRDVAMAKALASDAAERVAAVALQAHGAIAYTTEYDLHLFAKRVWATSRTWGDADWQRARVAAALGLTEAGATR</sequence>
<dbReference type="KEGG" id="cwo:Cwoe_2350"/>
<dbReference type="GO" id="GO:0050660">
    <property type="term" value="F:flavin adenine dinucleotide binding"/>
    <property type="evidence" value="ECO:0007669"/>
    <property type="project" value="InterPro"/>
</dbReference>
<keyword evidence="3" id="KW-0285">Flavoprotein</keyword>
<keyword evidence="9" id="KW-1185">Reference proteome</keyword>
<evidence type="ECO:0000256" key="4">
    <source>
        <dbReference type="ARBA" id="ARBA00022827"/>
    </source>
</evidence>
<dbReference type="RefSeq" id="WP_012933825.1">
    <property type="nucleotide sequence ID" value="NC_013739.1"/>
</dbReference>
<dbReference type="InterPro" id="IPR009100">
    <property type="entry name" value="AcylCoA_DH/oxidase_NM_dom_sf"/>
</dbReference>
<dbReference type="InterPro" id="IPR036250">
    <property type="entry name" value="AcylCo_DH-like_C"/>
</dbReference>
<dbReference type="SUPFAM" id="SSF56645">
    <property type="entry name" value="Acyl-CoA dehydrogenase NM domain-like"/>
    <property type="match status" value="1"/>
</dbReference>
<evidence type="ECO:0000313" key="8">
    <source>
        <dbReference type="EMBL" id="ADB50774.1"/>
    </source>
</evidence>
<dbReference type="SUPFAM" id="SSF47203">
    <property type="entry name" value="Acyl-CoA dehydrogenase C-terminal domain-like"/>
    <property type="match status" value="1"/>
</dbReference>
<dbReference type="Gene3D" id="1.10.540.10">
    <property type="entry name" value="Acyl-CoA dehydrogenase/oxidase, N-terminal domain"/>
    <property type="match status" value="1"/>
</dbReference>
<dbReference type="PANTHER" id="PTHR43884:SF20">
    <property type="entry name" value="ACYL-COA DEHYDROGENASE FADE28"/>
    <property type="match status" value="1"/>
</dbReference>
<evidence type="ECO:0000259" key="6">
    <source>
        <dbReference type="Pfam" id="PF00441"/>
    </source>
</evidence>
<comment type="cofactor">
    <cofactor evidence="1">
        <name>FAD</name>
        <dbReference type="ChEBI" id="CHEBI:57692"/>
    </cofactor>
</comment>
<evidence type="ECO:0000313" key="9">
    <source>
        <dbReference type="Proteomes" id="UP000008229"/>
    </source>
</evidence>
<dbReference type="InterPro" id="IPR013786">
    <property type="entry name" value="AcylCoA_DH/ox_N"/>
</dbReference>
<feature type="domain" description="Acyl-CoA dehydrogenase/oxidase N-terminal" evidence="7">
    <location>
        <begin position="6"/>
        <end position="105"/>
    </location>
</feature>
<reference evidence="8 9" key="1">
    <citation type="journal article" date="2010" name="Stand. Genomic Sci.">
        <title>Complete genome sequence of Conexibacter woesei type strain (ID131577).</title>
        <authorList>
            <person name="Pukall R."/>
            <person name="Lapidus A."/>
            <person name="Glavina Del Rio T."/>
            <person name="Copeland A."/>
            <person name="Tice H."/>
            <person name="Cheng J.-F."/>
            <person name="Lucas S."/>
            <person name="Chen F."/>
            <person name="Nolan M."/>
            <person name="Bruce D."/>
            <person name="Goodwin L."/>
            <person name="Pitluck S."/>
            <person name="Mavromatis K."/>
            <person name="Ivanova N."/>
            <person name="Ovchinnikova G."/>
            <person name="Pati A."/>
            <person name="Chen A."/>
            <person name="Palaniappan K."/>
            <person name="Land M."/>
            <person name="Hauser L."/>
            <person name="Chang Y.-J."/>
            <person name="Jeffries C.D."/>
            <person name="Chain P."/>
            <person name="Meincke L."/>
            <person name="Sims D."/>
            <person name="Brettin T."/>
            <person name="Detter J.C."/>
            <person name="Rohde M."/>
            <person name="Goeker M."/>
            <person name="Bristow J."/>
            <person name="Eisen J.A."/>
            <person name="Markowitz V."/>
            <person name="Kyrpides N.C."/>
            <person name="Klenk H.-P."/>
            <person name="Hugenholtz P."/>
        </authorList>
    </citation>
    <scope>NUCLEOTIDE SEQUENCE [LARGE SCALE GENOMIC DNA]</scope>
    <source>
        <strain evidence="9">DSM 14684 / CIP 108061 / JCM 11494 / NBRC 100937 / ID131577</strain>
    </source>
</reference>
<keyword evidence="4" id="KW-0274">FAD</keyword>
<dbReference type="Proteomes" id="UP000008229">
    <property type="component" value="Chromosome"/>
</dbReference>
<dbReference type="HOGENOM" id="CLU_018204_5_1_11"/>
<name>D3F6K7_CONWI</name>
<evidence type="ECO:0000256" key="2">
    <source>
        <dbReference type="ARBA" id="ARBA00009347"/>
    </source>
</evidence>
<evidence type="ECO:0000256" key="5">
    <source>
        <dbReference type="ARBA" id="ARBA00023002"/>
    </source>
</evidence>
<accession>D3F6K7</accession>
<dbReference type="EMBL" id="CP001854">
    <property type="protein sequence ID" value="ADB50774.1"/>
    <property type="molecule type" value="Genomic_DNA"/>
</dbReference>
<keyword evidence="5" id="KW-0560">Oxidoreductase</keyword>
<dbReference type="InterPro" id="IPR009075">
    <property type="entry name" value="AcylCo_DH/oxidase_C"/>
</dbReference>
<protein>
    <submittedName>
        <fullName evidence="8">Acyl-CoA dehydrogenase domain protein</fullName>
    </submittedName>
</protein>